<keyword evidence="11 12" id="KW-0804">Transcription</keyword>
<dbReference type="PROSITE" id="PS50880">
    <property type="entry name" value="TOPRIM"/>
    <property type="match status" value="1"/>
</dbReference>
<dbReference type="Pfam" id="PF01807">
    <property type="entry name" value="Zn_ribbon_DnaG"/>
    <property type="match status" value="1"/>
</dbReference>
<reference evidence="16 17" key="1">
    <citation type="submission" date="2018-10" db="EMBL/GenBank/DDBJ databases">
        <title>Genomic Encyclopedia of Archaeal and Bacterial Type Strains, Phase II (KMG-II): from individual species to whole genera.</title>
        <authorList>
            <person name="Goeker M."/>
        </authorList>
    </citation>
    <scope>NUCLEOTIDE SEQUENCE [LARGE SCALE GENOMIC DNA]</scope>
    <source>
        <strain evidence="16 17">VM1</strain>
    </source>
</reference>
<dbReference type="PANTHER" id="PTHR30313">
    <property type="entry name" value="DNA PRIMASE"/>
    <property type="match status" value="1"/>
</dbReference>
<dbReference type="InterPro" id="IPR050219">
    <property type="entry name" value="DnaG_primase"/>
</dbReference>
<evidence type="ECO:0000256" key="5">
    <source>
        <dbReference type="ARBA" id="ARBA00022705"/>
    </source>
</evidence>
<dbReference type="InterPro" id="IPR034151">
    <property type="entry name" value="TOPRIM_DnaG_bac"/>
</dbReference>
<evidence type="ECO:0000313" key="16">
    <source>
        <dbReference type="EMBL" id="RMA96981.1"/>
    </source>
</evidence>
<dbReference type="EMBL" id="REFO01000011">
    <property type="protein sequence ID" value="RMA96981.1"/>
    <property type="molecule type" value="Genomic_DNA"/>
</dbReference>
<dbReference type="GO" id="GO:0006269">
    <property type="term" value="P:DNA replication, synthesis of primer"/>
    <property type="evidence" value="ECO:0007669"/>
    <property type="project" value="UniProtKB-UniRule"/>
</dbReference>
<name>A0A3M0BIF7_9AQUI</name>
<dbReference type="InterPro" id="IPR002694">
    <property type="entry name" value="Znf_CHC2"/>
</dbReference>
<dbReference type="Pfam" id="PF08275">
    <property type="entry name" value="DNAG_N"/>
    <property type="match status" value="1"/>
</dbReference>
<keyword evidence="17" id="KW-1185">Reference proteome</keyword>
<evidence type="ECO:0000256" key="13">
    <source>
        <dbReference type="PIRNR" id="PIRNR002811"/>
    </source>
</evidence>
<comment type="similarity">
    <text evidence="12 13">Belongs to the DnaG primase family.</text>
</comment>
<evidence type="ECO:0000256" key="8">
    <source>
        <dbReference type="ARBA" id="ARBA00022833"/>
    </source>
</evidence>
<sequence length="545" mass="62841">MAISPDSIEEVKSVANVYDVISEYLDLERVGSSYRALCPFHSEKTPSFYVSPQKNIWKCFGCGKSGNAISFLIEYEGISYSQAIKKLAEKYNINLKFVGKDRTKEYKNLYEILNKVLNFYKENLKKYPEARKYLTERNILPSTIDKFDIGYSPEDNSFLNWIEKEGINKEFLVKAGVISSIDNKKDRFSGRIIFPIKDIQGRVVGFGGRTINNKGAKYINSPDSTLYKKSKILYGLYESKDAIREEKEAILVEGYFDVISPYQIGIKNIVATLGTALTLNHAKQLKKFINKVILLFDSDEAGKKAAIRAAKIFLYEGIEVFYNPISQKDPDELAKEGYKAFKEQLEKSQNFLDFLIERIKLTQDLRKRKKLIDIFLDVISYSKDKVLIGEYINLLSKTTGIDKNFLEVKPKEISDYMEENSEEVLNLENLSFNEKIILKSLLLNKEETLNILGKYDKILGSDYFKYLLDYLANNEVEYESIKGLENIPIDTRSLHEAIEKLLIEKKKEEIKISSLISEIDPEEAFKKRLEEIKALKQLDPKFKNL</sequence>
<dbReference type="Gene3D" id="3.90.580.10">
    <property type="entry name" value="Zinc finger, CHC2-type domain"/>
    <property type="match status" value="1"/>
</dbReference>
<dbReference type="SUPFAM" id="SSF57783">
    <property type="entry name" value="Zinc beta-ribbon"/>
    <property type="match status" value="1"/>
</dbReference>
<dbReference type="Gene3D" id="3.90.980.10">
    <property type="entry name" value="DNA primase, catalytic core, N-terminal domain"/>
    <property type="match status" value="1"/>
</dbReference>
<dbReference type="AlphaFoldDB" id="A0A3M0BIF7"/>
<keyword evidence="3 12" id="KW-0808">Transferase</keyword>
<evidence type="ECO:0000256" key="12">
    <source>
        <dbReference type="HAMAP-Rule" id="MF_00974"/>
    </source>
</evidence>
<keyword evidence="8 12" id="KW-0862">Zinc</keyword>
<dbReference type="OrthoDB" id="9803773at2"/>
<dbReference type="SMART" id="SM00400">
    <property type="entry name" value="ZnF_CHCC"/>
    <property type="match status" value="1"/>
</dbReference>
<keyword evidence="5 12" id="KW-0235">DNA replication</keyword>
<feature type="zinc finger region" description="CHC2-type" evidence="12 14">
    <location>
        <begin position="38"/>
        <end position="62"/>
    </location>
</feature>
<evidence type="ECO:0000256" key="3">
    <source>
        <dbReference type="ARBA" id="ARBA00022679"/>
    </source>
</evidence>
<feature type="domain" description="Toprim" evidence="15">
    <location>
        <begin position="247"/>
        <end position="328"/>
    </location>
</feature>
<dbReference type="SMART" id="SM00493">
    <property type="entry name" value="TOPRIM"/>
    <property type="match status" value="1"/>
</dbReference>
<dbReference type="GO" id="GO:0005737">
    <property type="term" value="C:cytoplasm"/>
    <property type="evidence" value="ECO:0007669"/>
    <property type="project" value="TreeGrafter"/>
</dbReference>
<dbReference type="InterPro" id="IPR013264">
    <property type="entry name" value="DNAG_N"/>
</dbReference>
<keyword evidence="6 12" id="KW-0479">Metal-binding</keyword>
<dbReference type="PANTHER" id="PTHR30313:SF2">
    <property type="entry name" value="DNA PRIMASE"/>
    <property type="match status" value="1"/>
</dbReference>
<dbReference type="InterPro" id="IPR036977">
    <property type="entry name" value="DNA_primase_Znf_CHC2"/>
</dbReference>
<evidence type="ECO:0000256" key="2">
    <source>
        <dbReference type="ARBA" id="ARBA00022515"/>
    </source>
</evidence>
<comment type="function">
    <text evidence="12 13">RNA polymerase that catalyzes the synthesis of short RNA molecules used as primers for DNA polymerase during DNA replication.</text>
</comment>
<keyword evidence="2 12" id="KW-0639">Primosome</keyword>
<dbReference type="SUPFAM" id="SSF56731">
    <property type="entry name" value="DNA primase core"/>
    <property type="match status" value="1"/>
</dbReference>
<keyword evidence="4 12" id="KW-0548">Nucleotidyltransferase</keyword>
<comment type="domain">
    <text evidence="12">Contains an N-terminal zinc-binding domain, a central core domain that contains the primase activity, and a C-terminal DnaB-binding domain.</text>
</comment>
<dbReference type="Proteomes" id="UP000280842">
    <property type="component" value="Unassembled WGS sequence"/>
</dbReference>
<evidence type="ECO:0000256" key="6">
    <source>
        <dbReference type="ARBA" id="ARBA00022723"/>
    </source>
</evidence>
<dbReference type="HAMAP" id="MF_00974">
    <property type="entry name" value="DNA_primase_DnaG"/>
    <property type="match status" value="1"/>
</dbReference>
<dbReference type="GO" id="GO:1990077">
    <property type="term" value="C:primosome complex"/>
    <property type="evidence" value="ECO:0007669"/>
    <property type="project" value="UniProtKB-KW"/>
</dbReference>
<comment type="cofactor">
    <cofactor evidence="12 13 14">
        <name>Zn(2+)</name>
        <dbReference type="ChEBI" id="CHEBI:29105"/>
    </cofactor>
    <text evidence="12 13 14">Binds 1 zinc ion per monomer.</text>
</comment>
<dbReference type="Gene3D" id="3.40.1360.10">
    <property type="match status" value="1"/>
</dbReference>
<dbReference type="RefSeq" id="WP_121922776.1">
    <property type="nucleotide sequence ID" value="NZ_REFO01000011.1"/>
</dbReference>
<dbReference type="InterPro" id="IPR030846">
    <property type="entry name" value="DnaG_bac"/>
</dbReference>
<dbReference type="GO" id="GO:0008270">
    <property type="term" value="F:zinc ion binding"/>
    <property type="evidence" value="ECO:0007669"/>
    <property type="project" value="UniProtKB-UniRule"/>
</dbReference>
<keyword evidence="1 12" id="KW-0240">DNA-directed RNA polymerase</keyword>
<evidence type="ECO:0000256" key="9">
    <source>
        <dbReference type="ARBA" id="ARBA00022842"/>
    </source>
</evidence>
<evidence type="ECO:0000313" key="17">
    <source>
        <dbReference type="Proteomes" id="UP000280842"/>
    </source>
</evidence>
<evidence type="ECO:0000256" key="11">
    <source>
        <dbReference type="ARBA" id="ARBA00023163"/>
    </source>
</evidence>
<evidence type="ECO:0000256" key="7">
    <source>
        <dbReference type="ARBA" id="ARBA00022771"/>
    </source>
</evidence>
<dbReference type="GO" id="GO:0003899">
    <property type="term" value="F:DNA-directed RNA polymerase activity"/>
    <property type="evidence" value="ECO:0007669"/>
    <property type="project" value="UniProtKB-UniRule"/>
</dbReference>
<dbReference type="EC" id="2.7.7.101" evidence="12"/>
<keyword evidence="7 12" id="KW-0863">Zinc-finger</keyword>
<keyword evidence="9" id="KW-0460">Magnesium</keyword>
<proteinExistence type="inferred from homology"/>
<comment type="catalytic activity">
    <reaction evidence="12">
        <text>ssDNA + n NTP = ssDNA/pppN(pN)n-1 hybrid + (n-1) diphosphate.</text>
        <dbReference type="EC" id="2.7.7.101"/>
    </reaction>
</comment>
<dbReference type="PIRSF" id="PIRSF002811">
    <property type="entry name" value="DnaG"/>
    <property type="match status" value="1"/>
</dbReference>
<evidence type="ECO:0000256" key="10">
    <source>
        <dbReference type="ARBA" id="ARBA00023125"/>
    </source>
</evidence>
<dbReference type="InterPro" id="IPR006295">
    <property type="entry name" value="DNA_primase_DnaG"/>
</dbReference>
<evidence type="ECO:0000256" key="14">
    <source>
        <dbReference type="PIRSR" id="PIRSR002811-1"/>
    </source>
</evidence>
<dbReference type="InterPro" id="IPR037068">
    <property type="entry name" value="DNA_primase_core_N_sf"/>
</dbReference>
<dbReference type="CDD" id="cd03364">
    <property type="entry name" value="TOPRIM_DnaG_primases"/>
    <property type="match status" value="1"/>
</dbReference>
<comment type="subunit">
    <text evidence="12">Monomer. Interacts with DnaB.</text>
</comment>
<dbReference type="Pfam" id="PF13155">
    <property type="entry name" value="Toprim_2"/>
    <property type="match status" value="1"/>
</dbReference>
<dbReference type="NCBIfam" id="TIGR01391">
    <property type="entry name" value="dnaG"/>
    <property type="match status" value="1"/>
</dbReference>
<evidence type="ECO:0000256" key="4">
    <source>
        <dbReference type="ARBA" id="ARBA00022695"/>
    </source>
</evidence>
<comment type="caution">
    <text evidence="16">The sequence shown here is derived from an EMBL/GenBank/DDBJ whole genome shotgun (WGS) entry which is preliminary data.</text>
</comment>
<accession>A0A3M0BIF7</accession>
<evidence type="ECO:0000256" key="1">
    <source>
        <dbReference type="ARBA" id="ARBA00022478"/>
    </source>
</evidence>
<evidence type="ECO:0000259" key="15">
    <source>
        <dbReference type="PROSITE" id="PS50880"/>
    </source>
</evidence>
<dbReference type="InterPro" id="IPR006171">
    <property type="entry name" value="TOPRIM_dom"/>
</dbReference>
<dbReference type="GO" id="GO:0003677">
    <property type="term" value="F:DNA binding"/>
    <property type="evidence" value="ECO:0007669"/>
    <property type="project" value="UniProtKB-KW"/>
</dbReference>
<organism evidence="16 17">
    <name type="scientific">Hydrogenothermus marinus</name>
    <dbReference type="NCBI Taxonomy" id="133270"/>
    <lineage>
        <taxon>Bacteria</taxon>
        <taxon>Pseudomonadati</taxon>
        <taxon>Aquificota</taxon>
        <taxon>Aquificia</taxon>
        <taxon>Aquificales</taxon>
        <taxon>Hydrogenothermaceae</taxon>
        <taxon>Hydrogenothermus</taxon>
    </lineage>
</organism>
<protein>
    <recommendedName>
        <fullName evidence="12 13">DNA primase</fullName>
        <ecNumber evidence="12">2.7.7.101</ecNumber>
    </recommendedName>
</protein>
<dbReference type="FunFam" id="3.90.580.10:FF:000001">
    <property type="entry name" value="DNA primase"/>
    <property type="match status" value="1"/>
</dbReference>
<keyword evidence="10 12" id="KW-0238">DNA-binding</keyword>
<gene>
    <name evidence="12" type="primary">dnaG</name>
    <name evidence="16" type="ORF">CLV39_0633</name>
</gene>
<dbReference type="GO" id="GO:0000428">
    <property type="term" value="C:DNA-directed RNA polymerase complex"/>
    <property type="evidence" value="ECO:0007669"/>
    <property type="project" value="UniProtKB-KW"/>
</dbReference>